<feature type="compositionally biased region" description="Polar residues" evidence="1">
    <location>
        <begin position="1"/>
        <end position="13"/>
    </location>
</feature>
<dbReference type="OrthoDB" id="4748376at2759"/>
<feature type="compositionally biased region" description="Basic and acidic residues" evidence="1">
    <location>
        <begin position="166"/>
        <end position="194"/>
    </location>
</feature>
<dbReference type="AlphaFoldDB" id="A0A1W2TED9"/>
<name>A0A1W2TED9_ROSNE</name>
<evidence type="ECO:0000256" key="1">
    <source>
        <dbReference type="SAM" id="MobiDB-lite"/>
    </source>
</evidence>
<proteinExistence type="predicted"/>
<organism evidence="2">
    <name type="scientific">Rosellinia necatrix</name>
    <name type="common">White root-rot fungus</name>
    <dbReference type="NCBI Taxonomy" id="77044"/>
    <lineage>
        <taxon>Eukaryota</taxon>
        <taxon>Fungi</taxon>
        <taxon>Dikarya</taxon>
        <taxon>Ascomycota</taxon>
        <taxon>Pezizomycotina</taxon>
        <taxon>Sordariomycetes</taxon>
        <taxon>Xylariomycetidae</taxon>
        <taxon>Xylariales</taxon>
        <taxon>Xylariaceae</taxon>
        <taxon>Rosellinia</taxon>
    </lineage>
</organism>
<protein>
    <submittedName>
        <fullName evidence="2">Uncharacterized protein</fullName>
    </submittedName>
</protein>
<evidence type="ECO:0000313" key="3">
    <source>
        <dbReference type="Proteomes" id="UP000054516"/>
    </source>
</evidence>
<dbReference type="Proteomes" id="UP000054516">
    <property type="component" value="Unassembled WGS sequence"/>
</dbReference>
<gene>
    <name evidence="2" type="ORF">SAMD00023353_1800320</name>
</gene>
<dbReference type="EMBL" id="DF977463">
    <property type="protein sequence ID" value="GAP86374.1"/>
    <property type="molecule type" value="Genomic_DNA"/>
</dbReference>
<feature type="compositionally biased region" description="Basic and acidic residues" evidence="1">
    <location>
        <begin position="87"/>
        <end position="106"/>
    </location>
</feature>
<reference evidence="2" key="1">
    <citation type="submission" date="2016-03" db="EMBL/GenBank/DDBJ databases">
        <title>Draft genome sequence of Rosellinia necatrix.</title>
        <authorList>
            <person name="Kanematsu S."/>
        </authorList>
    </citation>
    <scope>NUCLEOTIDE SEQUENCE [LARGE SCALE GENOMIC DNA]</scope>
    <source>
        <strain evidence="2">W97</strain>
    </source>
</reference>
<feature type="region of interest" description="Disordered" evidence="1">
    <location>
        <begin position="1"/>
        <end position="194"/>
    </location>
</feature>
<keyword evidence="3" id="KW-1185">Reference proteome</keyword>
<accession>A0A1W2TED9</accession>
<sequence length="194" mass="21456">MYSNRATSGSSDAGSDELDSVYTPSRSSQPERRRPMTRRHLQDLQAAQESHEDTAYATDEMSSLNSNPFRGLTPAPLPPAMLPSKKRSLDEVLRDNSPPQKDKLFTEIEQLSGEEVSRPHTPPAGPSGTQNNMPVWSHQRKKSRVSIESSGPRVVPIARGDPVTNSDRRRGTSLERNSENNHDGFGHGDRGDLE</sequence>
<evidence type="ECO:0000313" key="2">
    <source>
        <dbReference type="EMBL" id="GAP86374.1"/>
    </source>
</evidence>